<dbReference type="InterPro" id="IPR035992">
    <property type="entry name" value="Ricin_B-like_lectins"/>
</dbReference>
<dbReference type="Gene3D" id="2.60.120.200">
    <property type="match status" value="1"/>
</dbReference>
<organism evidence="7">
    <name type="scientific">Kitasatospora sp. CMC57</name>
    <dbReference type="NCBI Taxonomy" id="3231513"/>
    <lineage>
        <taxon>Bacteria</taxon>
        <taxon>Bacillati</taxon>
        <taxon>Actinomycetota</taxon>
        <taxon>Actinomycetes</taxon>
        <taxon>Kitasatosporales</taxon>
        <taxon>Streptomycetaceae</taxon>
        <taxon>Kitasatospora</taxon>
    </lineage>
</organism>
<name>A0AB33JLC0_9ACTN</name>
<feature type="domain" description="LamG-like jellyroll fold" evidence="6">
    <location>
        <begin position="1146"/>
        <end position="1289"/>
    </location>
</feature>
<dbReference type="SUPFAM" id="SSF49899">
    <property type="entry name" value="Concanavalin A-like lectins/glucanases"/>
    <property type="match status" value="1"/>
</dbReference>
<evidence type="ECO:0000259" key="5">
    <source>
        <dbReference type="SMART" id="SM00458"/>
    </source>
</evidence>
<protein>
    <recommendedName>
        <fullName evidence="8">Ricin B lectin domain-containing protein</fullName>
    </recommendedName>
</protein>
<dbReference type="PROSITE" id="PS50231">
    <property type="entry name" value="RICIN_B_LECTIN"/>
    <property type="match status" value="1"/>
</dbReference>
<feature type="domain" description="Ricin B lectin" evidence="5">
    <location>
        <begin position="1293"/>
        <end position="1418"/>
    </location>
</feature>
<dbReference type="EMBL" id="AP035881">
    <property type="protein sequence ID" value="BFP43677.1"/>
    <property type="molecule type" value="Genomic_DNA"/>
</dbReference>
<evidence type="ECO:0000256" key="3">
    <source>
        <dbReference type="SAM" id="MobiDB-lite"/>
    </source>
</evidence>
<feature type="region of interest" description="Disordered" evidence="3">
    <location>
        <begin position="799"/>
        <end position="819"/>
    </location>
</feature>
<evidence type="ECO:0000259" key="6">
    <source>
        <dbReference type="SMART" id="SM00560"/>
    </source>
</evidence>
<dbReference type="Pfam" id="PF00652">
    <property type="entry name" value="Ricin_B_lectin"/>
    <property type="match status" value="1"/>
</dbReference>
<feature type="region of interest" description="Disordered" evidence="3">
    <location>
        <begin position="272"/>
        <end position="303"/>
    </location>
</feature>
<keyword evidence="1 4" id="KW-0732">Signal</keyword>
<dbReference type="InterPro" id="IPR000772">
    <property type="entry name" value="Ricin_B_lectin"/>
</dbReference>
<evidence type="ECO:0008006" key="8">
    <source>
        <dbReference type="Google" id="ProtNLM"/>
    </source>
</evidence>
<gene>
    <name evidence="7" type="ORF">KCMC57_00450</name>
</gene>
<reference evidence="7" key="1">
    <citation type="submission" date="2024-07" db="EMBL/GenBank/DDBJ databases">
        <title>Complete genome sequences of cellulolytic bacteria, Kitasatospora sp. CMC57 and Streptomyces sp. CMC78, isolated from Japanese agricultural soil.</title>
        <authorList>
            <person name="Hashimoto T."/>
            <person name="Ito M."/>
            <person name="Iwamoto M."/>
            <person name="Fukahori D."/>
            <person name="Shoda T."/>
            <person name="Sakoda M."/>
            <person name="Morohoshi T."/>
            <person name="Mitsuboshi M."/>
            <person name="Nishizawa T."/>
        </authorList>
    </citation>
    <scope>NUCLEOTIDE SEQUENCE</scope>
    <source>
        <strain evidence="7">CMC57</strain>
    </source>
</reference>
<feature type="compositionally biased region" description="Polar residues" evidence="3">
    <location>
        <begin position="282"/>
        <end position="298"/>
    </location>
</feature>
<feature type="signal peptide" evidence="4">
    <location>
        <begin position="1"/>
        <end position="26"/>
    </location>
</feature>
<evidence type="ECO:0000313" key="7">
    <source>
        <dbReference type="EMBL" id="BFP43677.1"/>
    </source>
</evidence>
<evidence type="ECO:0000256" key="2">
    <source>
        <dbReference type="ARBA" id="ARBA00023157"/>
    </source>
</evidence>
<dbReference type="InterPro" id="IPR013320">
    <property type="entry name" value="ConA-like_dom_sf"/>
</dbReference>
<proteinExistence type="predicted"/>
<accession>A0AB33JLC0</accession>
<dbReference type="Gene3D" id="2.80.10.50">
    <property type="match status" value="1"/>
</dbReference>
<dbReference type="SUPFAM" id="SSF50370">
    <property type="entry name" value="Ricin B-like lectins"/>
    <property type="match status" value="1"/>
</dbReference>
<sequence length="1429" mass="148455">MRAGSVAAVLSLAAGLLTLAPASAQADATADFQAAVLAGDAKHAGENLQPRPADVAIAEAKRTGKDVPIPALTDEYSTSVATPAGKIRRDQNLEAQRTRRADGSWAALDDTLVRGADGSLSPVAASEKLVISGGGTGPLATMTTKDGKQLAVGSPFPGALPAPVVSGNSALFTSVAPDVDLKVTATKFGGYTTVLVLHTPAAAANPAVRALSFPTVSKGLELSSAADGDLRATSGGEIVFTAPTPKMWSAAAPAATSGSVAAMSLNSVAGTRSAPASDALGTGQQTPDVPSSTDGPGSTATVADVPASASADAKGVGVIRLSPSPELLDGANTSYPIYVDPVWSNDARGKSHHAWVMQAHTTAGNFDRTGSLPRDHPGVGYNGWESPYGIERSLYEFNLNGYLSTTVINYANLHISQTSSSDFSCTTGYPLSLYRAAAFTDTVNWNNYTTYEYVDGKSSVPGNGQSGCPGELGIDFNVTAPMRNALANTGTPLAFALVGKEGTGDRNALKRFSYTAILSTEYDHVPLTPTDPQALPSPQRVTAPNTDACWNAPLSEYGWVTGTGTTLTSVVSSYNQAQLTEFVNIWDNALAGAPSVSNGWSGFVPSGSRASYTVPQGTLKDGHNYGWQTQGDDGILRGPGGPVCHFAVDTTPPIAAFGTFTDPSTQFPPAGNGQTTNLRLGDTGHIPFTASDPNPSGLLASGLACVRWSYDPQMATHEQVCGSNGTPLNVTEITTKPTHWGTNILYAQVYDNAGNISQTLSYAFYVPWAPGPVAFGDTTGDARPDILVPDTAGNLVTHGRATDPGNTNVPPTGTAAPAAQAPEGKTWNAFHITHRGSRDPGNNADDLFVHRDSGDELHYYPNNKADPGHFPLGAATTLDRPNCTGTAAACTGYHQDSTWEYTSQITPIGSTSTTRTPSGKFTDATGILTVESGSLWYYPPKNAVSLRAPVLVATGGWDNRDLMVPGNTLNIGTDTAPALWARDRSTGSVFQYALTTAARSDALGDFTVVTAVTTSPATPIGSGFTTTAFPTVGADGDQTDDGVPDLWALDATGNLHVWPGVATNKAVTGLTNDHYRGDTRAPTAQWKLNDTANSTSAASNPTTYNATNTNVTFGNDTVDGRSTNVATFNSSDSALATTGPVVDTRKSFTISTWAKSTTAGGIIASQNLTHASSFILWSEGTGGGKAWRFALATADDDSWPYDFTNTTNSSALVQVGKWTQLTASYNATTGQMSLYVDGTLAGSNYHNATTSPAPSGKFVMGRYQYPDPLMVSFKGSISNLAVYDGASATTASTTVIRHAASNNCLDIPGNDTAQGVWLYTCNNSPAQQFTLNPANGTISAGGKCLDITGGGTANGTGISLWTCTPGAWNQTWLPRPDGSLYNPGSKRCLDLPGNNTTAGTRLTIYDCNTTPAQTWSIPTINTPALPTNP</sequence>
<feature type="chain" id="PRO_5044334004" description="Ricin B lectin domain-containing protein" evidence="4">
    <location>
        <begin position="27"/>
        <end position="1429"/>
    </location>
</feature>
<evidence type="ECO:0000256" key="1">
    <source>
        <dbReference type="ARBA" id="ARBA00022729"/>
    </source>
</evidence>
<keyword evidence="2" id="KW-1015">Disulfide bond</keyword>
<dbReference type="SMART" id="SM00458">
    <property type="entry name" value="RICIN"/>
    <property type="match status" value="1"/>
</dbReference>
<feature type="compositionally biased region" description="Low complexity" evidence="3">
    <location>
        <begin position="810"/>
        <end position="819"/>
    </location>
</feature>
<evidence type="ECO:0000256" key="4">
    <source>
        <dbReference type="SAM" id="SignalP"/>
    </source>
</evidence>
<dbReference type="SMART" id="SM00560">
    <property type="entry name" value="LamGL"/>
    <property type="match status" value="1"/>
</dbReference>
<dbReference type="InterPro" id="IPR006558">
    <property type="entry name" value="LamG-like"/>
</dbReference>